<accession>A0A8W8KIQ0</accession>
<dbReference type="EnsemblMetazoa" id="G24070.2">
    <property type="protein sequence ID" value="G24070.2:cds"/>
    <property type="gene ID" value="G24070"/>
</dbReference>
<organism evidence="1 2">
    <name type="scientific">Magallana gigas</name>
    <name type="common">Pacific oyster</name>
    <name type="synonym">Crassostrea gigas</name>
    <dbReference type="NCBI Taxonomy" id="29159"/>
    <lineage>
        <taxon>Eukaryota</taxon>
        <taxon>Metazoa</taxon>
        <taxon>Spiralia</taxon>
        <taxon>Lophotrochozoa</taxon>
        <taxon>Mollusca</taxon>
        <taxon>Bivalvia</taxon>
        <taxon>Autobranchia</taxon>
        <taxon>Pteriomorphia</taxon>
        <taxon>Ostreida</taxon>
        <taxon>Ostreoidea</taxon>
        <taxon>Ostreidae</taxon>
        <taxon>Magallana</taxon>
    </lineage>
</organism>
<evidence type="ECO:0000313" key="2">
    <source>
        <dbReference type="Proteomes" id="UP000005408"/>
    </source>
</evidence>
<dbReference type="EnsemblMetazoa" id="G24070.1">
    <property type="protein sequence ID" value="G24070.1:cds"/>
    <property type="gene ID" value="G24070"/>
</dbReference>
<name>A0A8W8KIQ0_MAGGI</name>
<evidence type="ECO:0000313" key="1">
    <source>
        <dbReference type="EnsemblMetazoa" id="G24070.2:cds"/>
    </source>
</evidence>
<protein>
    <submittedName>
        <fullName evidence="1">Uncharacterized protein</fullName>
    </submittedName>
</protein>
<dbReference type="EnsemblMetazoa" id="G24070.3">
    <property type="protein sequence ID" value="G24070.3:cds"/>
    <property type="gene ID" value="G24070"/>
</dbReference>
<keyword evidence="2" id="KW-1185">Reference proteome</keyword>
<reference evidence="1" key="1">
    <citation type="submission" date="2022-08" db="UniProtKB">
        <authorList>
            <consortium name="EnsemblMetazoa"/>
        </authorList>
    </citation>
    <scope>IDENTIFICATION</scope>
    <source>
        <strain evidence="1">05x7-T-G4-1.051#20</strain>
    </source>
</reference>
<dbReference type="AlphaFoldDB" id="A0A8W8KIQ0"/>
<sequence length="146" mass="17488">MEKYFYKNRRYEERKRQEREGQEYAEKLFKDAPLRKWQQEAVRQLDAQNSTEILWITGSKYGDGRSWLGMWLKINRNATLIMGSQRSAYGLKIQEYIAVDIKRCTCRIQYSFIKRLRNMGKKIIVLATKNPDKKKLLPYNVTITKL</sequence>
<dbReference type="Proteomes" id="UP000005408">
    <property type="component" value="Unassembled WGS sequence"/>
</dbReference>
<proteinExistence type="predicted"/>